<dbReference type="EMBL" id="CAJVQB010068504">
    <property type="protein sequence ID" value="CAG8842284.1"/>
    <property type="molecule type" value="Genomic_DNA"/>
</dbReference>
<gene>
    <name evidence="1" type="ORF">GMARGA_LOCUS35903</name>
</gene>
<evidence type="ECO:0000313" key="2">
    <source>
        <dbReference type="Proteomes" id="UP000789901"/>
    </source>
</evidence>
<organism evidence="1 2">
    <name type="scientific">Gigaspora margarita</name>
    <dbReference type="NCBI Taxonomy" id="4874"/>
    <lineage>
        <taxon>Eukaryota</taxon>
        <taxon>Fungi</taxon>
        <taxon>Fungi incertae sedis</taxon>
        <taxon>Mucoromycota</taxon>
        <taxon>Glomeromycotina</taxon>
        <taxon>Glomeromycetes</taxon>
        <taxon>Diversisporales</taxon>
        <taxon>Gigasporaceae</taxon>
        <taxon>Gigaspora</taxon>
    </lineage>
</organism>
<comment type="caution">
    <text evidence="1">The sequence shown here is derived from an EMBL/GenBank/DDBJ whole genome shotgun (WGS) entry which is preliminary data.</text>
</comment>
<accession>A0ABN7WW58</accession>
<sequence>MNKSYELNSDPNSRSDSILDNNSLNIKFLLDLHQYHDAHSKRNLEQIKFFSKNNNERNILNKFNINKASSLVLHLTKNDCIITKPRENRWRLSGNTSNNISEKSYS</sequence>
<feature type="non-terminal residue" evidence="1">
    <location>
        <position position="106"/>
    </location>
</feature>
<evidence type="ECO:0000313" key="1">
    <source>
        <dbReference type="EMBL" id="CAG8842284.1"/>
    </source>
</evidence>
<keyword evidence="2" id="KW-1185">Reference proteome</keyword>
<dbReference type="Proteomes" id="UP000789901">
    <property type="component" value="Unassembled WGS sequence"/>
</dbReference>
<protein>
    <submittedName>
        <fullName evidence="1">45790_t:CDS:1</fullName>
    </submittedName>
</protein>
<proteinExistence type="predicted"/>
<name>A0ABN7WW58_GIGMA</name>
<reference evidence="1 2" key="1">
    <citation type="submission" date="2021-06" db="EMBL/GenBank/DDBJ databases">
        <authorList>
            <person name="Kallberg Y."/>
            <person name="Tangrot J."/>
            <person name="Rosling A."/>
        </authorList>
    </citation>
    <scope>NUCLEOTIDE SEQUENCE [LARGE SCALE GENOMIC DNA]</scope>
    <source>
        <strain evidence="1 2">120-4 pot B 10/14</strain>
    </source>
</reference>